<dbReference type="EMBL" id="JAEHFL010000001">
    <property type="protein sequence ID" value="MBK3427094.1"/>
    <property type="molecule type" value="Genomic_DNA"/>
</dbReference>
<feature type="region of interest" description="Disordered" evidence="1">
    <location>
        <begin position="239"/>
        <end position="258"/>
    </location>
</feature>
<feature type="compositionally biased region" description="Low complexity" evidence="1">
    <location>
        <begin position="239"/>
        <end position="249"/>
    </location>
</feature>
<comment type="caution">
    <text evidence="4">The sequence shown here is derived from an EMBL/GenBank/DDBJ whole genome shotgun (WGS) entry which is preliminary data.</text>
</comment>
<evidence type="ECO:0000313" key="4">
    <source>
        <dbReference type="EMBL" id="MBK3427094.1"/>
    </source>
</evidence>
<feature type="transmembrane region" description="Helical" evidence="2">
    <location>
        <begin position="445"/>
        <end position="468"/>
    </location>
</feature>
<dbReference type="Proteomes" id="UP000603369">
    <property type="component" value="Unassembled WGS sequence"/>
</dbReference>
<gene>
    <name evidence="4" type="ORF">JDP02_00985</name>
</gene>
<proteinExistence type="predicted"/>
<feature type="region of interest" description="Disordered" evidence="1">
    <location>
        <begin position="281"/>
        <end position="425"/>
    </location>
</feature>
<evidence type="ECO:0000256" key="3">
    <source>
        <dbReference type="SAM" id="SignalP"/>
    </source>
</evidence>
<feature type="compositionally biased region" description="Polar residues" evidence="1">
    <location>
        <begin position="324"/>
        <end position="356"/>
    </location>
</feature>
<protein>
    <submittedName>
        <fullName evidence="4">Choice-of-anchor M domain-containing protein</fullName>
    </submittedName>
</protein>
<feature type="compositionally biased region" description="Basic and acidic residues" evidence="1">
    <location>
        <begin position="309"/>
        <end position="321"/>
    </location>
</feature>
<name>A0A8I1HPG3_9CORY</name>
<keyword evidence="2" id="KW-0472">Membrane</keyword>
<feature type="compositionally biased region" description="Low complexity" evidence="1">
    <location>
        <begin position="372"/>
        <end position="390"/>
    </location>
</feature>
<evidence type="ECO:0000256" key="2">
    <source>
        <dbReference type="SAM" id="Phobius"/>
    </source>
</evidence>
<reference evidence="4 5" key="1">
    <citation type="submission" date="2020-12" db="EMBL/GenBank/DDBJ databases">
        <title>Draft genome sequence of the commensal strain Corynebacterium tuberculostearicum MFP09/CIP 102622 isolated from human skin.</title>
        <authorList>
            <person name="Boukerb A.M."/>
            <person name="Janvier X."/>
            <person name="Feuilloley M.G.J."/>
            <person name="Groboillot A."/>
        </authorList>
    </citation>
    <scope>NUCLEOTIDE SEQUENCE [LARGE SCALE GENOMIC DNA]</scope>
    <source>
        <strain evidence="4 5">CIP 102622</strain>
    </source>
</reference>
<sequence>MKPVCRTAVALGTAGLISLGALPGAGVELFAPATAYAEESTDSCSASDFDLITKGHQDMALSGDSGDLSFQVKDDDKDIEHDSESFAIEVSDDLKQPLSELGDSSLPDEGWILPQTQDPDAPWLGFNTQELSQDLLTAGDTATLSMAIAQGPEDGRILAYQVNLGDPKVLMDTADGSAWDYPGNSHSHPAFAFTEPGTYAVSFTFELPDGSRHHLHAGFLVGEQADAKDLCGVDYADADGASGNSGDSNSRPKQLEKDVKDVDKAIAGLDKELDNTLQEGQKFLEGGKTQEDKKGSDEDSAGKRKQPSRTKEKDAGKDGAPRKTPSTGSAHASGTTRKSGAGSGATTHHSASRVNDSASTAKSGKSGGAGTGSHRSASTSGSSHSTAKKSTGSRDAKSAKRTKGKAAGTAGAQRVPDAGAAEGRDSENVLTNAAAYTATLAKSSFWAGLLAGLGAFALVLGIGLLVYVQFFRKKKAPAQQPADDATANLPRVD</sequence>
<dbReference type="AlphaFoldDB" id="A0A8I1HPG3"/>
<feature type="compositionally biased region" description="Basic and acidic residues" evidence="1">
    <location>
        <begin position="288"/>
        <end position="302"/>
    </location>
</feature>
<keyword evidence="3" id="KW-0732">Signal</keyword>
<organism evidence="4 5">
    <name type="scientific">Corynebacterium tuberculostearicum</name>
    <dbReference type="NCBI Taxonomy" id="38304"/>
    <lineage>
        <taxon>Bacteria</taxon>
        <taxon>Bacillati</taxon>
        <taxon>Actinomycetota</taxon>
        <taxon>Actinomycetes</taxon>
        <taxon>Mycobacteriales</taxon>
        <taxon>Corynebacteriaceae</taxon>
        <taxon>Corynebacterium</taxon>
    </lineage>
</organism>
<feature type="signal peptide" evidence="3">
    <location>
        <begin position="1"/>
        <end position="23"/>
    </location>
</feature>
<keyword evidence="2" id="KW-1133">Transmembrane helix</keyword>
<accession>A0A8I1HPG3</accession>
<dbReference type="RefSeq" id="WP_005323316.1">
    <property type="nucleotide sequence ID" value="NZ_CP175765.1"/>
</dbReference>
<keyword evidence="2" id="KW-0812">Transmembrane</keyword>
<keyword evidence="5" id="KW-1185">Reference proteome</keyword>
<evidence type="ECO:0000313" key="5">
    <source>
        <dbReference type="Proteomes" id="UP000603369"/>
    </source>
</evidence>
<feature type="chain" id="PRO_5039159961" evidence="3">
    <location>
        <begin position="24"/>
        <end position="493"/>
    </location>
</feature>
<evidence type="ECO:0000256" key="1">
    <source>
        <dbReference type="SAM" id="MobiDB-lite"/>
    </source>
</evidence>
<dbReference type="NCBIfam" id="NF038134">
    <property type="entry name" value="choice_anch_M"/>
    <property type="match status" value="1"/>
</dbReference>